<name>A0A2P2N9W8_RHIMU</name>
<organism evidence="2">
    <name type="scientific">Rhizophora mucronata</name>
    <name type="common">Asiatic mangrove</name>
    <dbReference type="NCBI Taxonomy" id="61149"/>
    <lineage>
        <taxon>Eukaryota</taxon>
        <taxon>Viridiplantae</taxon>
        <taxon>Streptophyta</taxon>
        <taxon>Embryophyta</taxon>
        <taxon>Tracheophyta</taxon>
        <taxon>Spermatophyta</taxon>
        <taxon>Magnoliopsida</taxon>
        <taxon>eudicotyledons</taxon>
        <taxon>Gunneridae</taxon>
        <taxon>Pentapetalae</taxon>
        <taxon>rosids</taxon>
        <taxon>fabids</taxon>
        <taxon>Malpighiales</taxon>
        <taxon>Rhizophoraceae</taxon>
        <taxon>Rhizophora</taxon>
    </lineage>
</organism>
<protein>
    <submittedName>
        <fullName evidence="2">Uncharacterized protein</fullName>
    </submittedName>
</protein>
<accession>A0A2P2N9W8</accession>
<sequence length="30" mass="3533">MVVRTVENGSQENGKKRVYRNKVGGERRER</sequence>
<dbReference type="EMBL" id="GGEC01058752">
    <property type="protein sequence ID" value="MBX39236.1"/>
    <property type="molecule type" value="Transcribed_RNA"/>
</dbReference>
<feature type="region of interest" description="Disordered" evidence="1">
    <location>
        <begin position="1"/>
        <end position="30"/>
    </location>
</feature>
<dbReference type="AlphaFoldDB" id="A0A2P2N9W8"/>
<proteinExistence type="predicted"/>
<reference evidence="2" key="1">
    <citation type="submission" date="2018-02" db="EMBL/GenBank/DDBJ databases">
        <title>Rhizophora mucronata_Transcriptome.</title>
        <authorList>
            <person name="Meera S.P."/>
            <person name="Sreeshan A."/>
            <person name="Augustine A."/>
        </authorList>
    </citation>
    <scope>NUCLEOTIDE SEQUENCE</scope>
    <source>
        <tissue evidence="2">Leaf</tissue>
    </source>
</reference>
<evidence type="ECO:0000256" key="1">
    <source>
        <dbReference type="SAM" id="MobiDB-lite"/>
    </source>
</evidence>
<evidence type="ECO:0000313" key="2">
    <source>
        <dbReference type="EMBL" id="MBX39236.1"/>
    </source>
</evidence>